<evidence type="ECO:0000313" key="2">
    <source>
        <dbReference type="EMBL" id="QGM95792.1"/>
    </source>
</evidence>
<gene>
    <name evidence="2" type="ORF">F7D13_16955</name>
</gene>
<reference evidence="2 3" key="1">
    <citation type="journal article" date="2021" name="AMB Express">
        <title>Isolation and characterisation of Methylocystis spp. for poly-3-hydroxybutyrate production using waste methane feedstocks.</title>
        <authorList>
            <person name="Rumah B.L."/>
            <person name="Stead C.E."/>
            <person name="Claxton Stevens B.H."/>
            <person name="Minton N.P."/>
            <person name="Grosse-Honebrink A."/>
            <person name="Zhang Y."/>
        </authorList>
    </citation>
    <scope>NUCLEOTIDE SEQUENCE [LARGE SCALE GENOMIC DNA]</scope>
    <source>
        <strain evidence="2 3">BRCS1</strain>
    </source>
</reference>
<accession>A0ABX6EN62</accession>
<organism evidence="2 3">
    <name type="scientific">Methylocystis rosea</name>
    <dbReference type="NCBI Taxonomy" id="173366"/>
    <lineage>
        <taxon>Bacteria</taxon>
        <taxon>Pseudomonadati</taxon>
        <taxon>Pseudomonadota</taxon>
        <taxon>Alphaproteobacteria</taxon>
        <taxon>Hyphomicrobiales</taxon>
        <taxon>Methylocystaceae</taxon>
        <taxon>Methylocystis</taxon>
    </lineage>
</organism>
<proteinExistence type="predicted"/>
<dbReference type="RefSeq" id="WP_109027155.1">
    <property type="nucleotide sequence ID" value="NZ_CP044329.1"/>
</dbReference>
<dbReference type="InterPro" id="IPR021647">
    <property type="entry name" value="CusF_Ec"/>
</dbReference>
<evidence type="ECO:0000256" key="1">
    <source>
        <dbReference type="SAM" id="SignalP"/>
    </source>
</evidence>
<geneLocation type="plasmid" evidence="2 3">
    <name>unnamed1</name>
</geneLocation>
<keyword evidence="2" id="KW-0614">Plasmid</keyword>
<name>A0ABX6EN62_9HYPH</name>
<dbReference type="Gene3D" id="2.40.50.320">
    <property type="entry name" value="Copper binding periplasmic protein CusF"/>
    <property type="match status" value="1"/>
</dbReference>
<feature type="signal peptide" evidence="1">
    <location>
        <begin position="1"/>
        <end position="22"/>
    </location>
</feature>
<dbReference type="Proteomes" id="UP000424673">
    <property type="component" value="Plasmid unnamed1"/>
</dbReference>
<dbReference type="Pfam" id="PF11604">
    <property type="entry name" value="CusF_Ec"/>
    <property type="match status" value="1"/>
</dbReference>
<dbReference type="InterPro" id="IPR042230">
    <property type="entry name" value="CusF_sf"/>
</dbReference>
<dbReference type="EMBL" id="CP044329">
    <property type="protein sequence ID" value="QGM95792.1"/>
    <property type="molecule type" value="Genomic_DNA"/>
</dbReference>
<feature type="chain" id="PRO_5046601586" evidence="1">
    <location>
        <begin position="23"/>
        <end position="147"/>
    </location>
</feature>
<keyword evidence="3" id="KW-1185">Reference proteome</keyword>
<evidence type="ECO:0000313" key="3">
    <source>
        <dbReference type="Proteomes" id="UP000424673"/>
    </source>
</evidence>
<keyword evidence="1" id="KW-0732">Signal</keyword>
<sequence>MRKRLKSLALVGAVLTSTSLYGLAPSQAQNHGGCFVTLSPTEATRGIRHWRPPSSCVDWYKRIEQLRPTQADPQEAPWVHVVVRKINLPASRITVSHGAIPQIRMPAMTINFAVADTARLATLHEGDEVDIQCEHGGGVVRVVNFRM</sequence>
<protein>
    <submittedName>
        <fullName evidence="2">Copper-binding protein</fullName>
    </submittedName>
</protein>